<dbReference type="EMBL" id="CP040089">
    <property type="protein sequence ID" value="QGA80813.1"/>
    <property type="molecule type" value="Genomic_DNA"/>
</dbReference>
<dbReference type="InterPro" id="IPR007842">
    <property type="entry name" value="HEPN_dom"/>
</dbReference>
<dbReference type="Proteomes" id="UP000377803">
    <property type="component" value="Chromosome"/>
</dbReference>
<dbReference type="Pfam" id="PF05168">
    <property type="entry name" value="HEPN"/>
    <property type="match status" value="1"/>
</dbReference>
<dbReference type="RefSeq" id="WP_153550555.1">
    <property type="nucleotide sequence ID" value="NZ_CP040089.1"/>
</dbReference>
<dbReference type="Gene3D" id="1.20.120.330">
    <property type="entry name" value="Nucleotidyltransferases domain 2"/>
    <property type="match status" value="1"/>
</dbReference>
<dbReference type="InterPro" id="IPR052226">
    <property type="entry name" value="UPF0332_toxin"/>
</dbReference>
<proteinExistence type="inferred from homology"/>
<evidence type="ECO:0000256" key="1">
    <source>
        <dbReference type="ARBA" id="ARBA00038248"/>
    </source>
</evidence>
<dbReference type="PANTHER" id="PTHR36565:SF1">
    <property type="entry name" value="UPF0332 PROTEIN TM_1000"/>
    <property type="match status" value="1"/>
</dbReference>
<keyword evidence="4" id="KW-1185">Reference proteome</keyword>
<dbReference type="KEGG" id="ncon:LC1Nh_0931"/>
<evidence type="ECO:0000259" key="2">
    <source>
        <dbReference type="Pfam" id="PF05168"/>
    </source>
</evidence>
<sequence length="122" mass="14359">MSEVKEEIELAEEALKDYQHMEKMSLRRRYNTLYYAVYHAARASLLKREYSPKTHSGLDSLVRNILCKDKEILTEEEASSFSKLKTRREQADYETSFFGSEDELKDLETKARKLLTKLKESV</sequence>
<dbReference type="AlphaFoldDB" id="A0A5Q0UGN6"/>
<gene>
    <name evidence="3" type="ORF">LC1Nh_0931</name>
</gene>
<organism evidence="3 4">
    <name type="scientific">Candidatus Nanohalobium constans</name>
    <dbReference type="NCBI Taxonomy" id="2565781"/>
    <lineage>
        <taxon>Archaea</taxon>
        <taxon>Candidatus Nanohalarchaeota</taxon>
        <taxon>Candidatus Nanohalobia</taxon>
        <taxon>Candidatus Nanohalobiales</taxon>
        <taxon>Candidatus Nanohalobiaceae</taxon>
        <taxon>Candidatus Nanohalobium</taxon>
    </lineage>
</organism>
<name>A0A5Q0UGN6_9ARCH</name>
<evidence type="ECO:0000313" key="3">
    <source>
        <dbReference type="EMBL" id="QGA80813.1"/>
    </source>
</evidence>
<feature type="domain" description="HEPN" evidence="2">
    <location>
        <begin position="10"/>
        <end position="120"/>
    </location>
</feature>
<dbReference type="PANTHER" id="PTHR36565">
    <property type="entry name" value="UPF0332 PROTEIN TM_1000"/>
    <property type="match status" value="1"/>
</dbReference>
<protein>
    <submittedName>
        <fullName evidence="3">HEPN domain-containing protein</fullName>
    </submittedName>
</protein>
<accession>A0A5Q0UGN6</accession>
<evidence type="ECO:0000313" key="4">
    <source>
        <dbReference type="Proteomes" id="UP000377803"/>
    </source>
</evidence>
<dbReference type="GeneID" id="42365322"/>
<dbReference type="OrthoDB" id="78331at2157"/>
<comment type="similarity">
    <text evidence="1">Belongs to the UPF0332 family.</text>
</comment>
<reference evidence="4" key="1">
    <citation type="submission" date="2019-05" db="EMBL/GenBank/DDBJ databases">
        <title>Candidatus Nanohalobium constans, a novel model system to study the DPANN nano-sized archaea: genomic and physiological characterization of a nanoarchaeon co-cultured with its chitinotrophic host.</title>
        <authorList>
            <person name="La Cono V."/>
            <person name="Arcadi E."/>
            <person name="Crisafi F."/>
            <person name="Denaro R."/>
            <person name="La Spada G."/>
            <person name="Messina E."/>
            <person name="Smedile F."/>
            <person name="Toshchakov S.V."/>
            <person name="Shevchenko M.A."/>
            <person name="Golyshin P.N."/>
            <person name="Golyshina O.V."/>
            <person name="Ferrer M."/>
            <person name="Rohde M."/>
            <person name="Mushegian A."/>
            <person name="Sorokin D.Y."/>
            <person name="Giuliano L."/>
            <person name="Yakimov M.M."/>
        </authorList>
    </citation>
    <scope>NUCLEOTIDE SEQUENCE [LARGE SCALE GENOMIC DNA]</scope>
    <source>
        <strain evidence="4">LC1Nh</strain>
    </source>
</reference>